<evidence type="ECO:0000313" key="2">
    <source>
        <dbReference type="EMBL" id="MXP65873.1"/>
    </source>
</evidence>
<evidence type="ECO:0000256" key="1">
    <source>
        <dbReference type="SAM" id="MobiDB-lite"/>
    </source>
</evidence>
<comment type="caution">
    <text evidence="2">The sequence shown here is derived from an EMBL/GenBank/DDBJ whole genome shotgun (WGS) entry which is preliminary data.</text>
</comment>
<dbReference type="Proteomes" id="UP000460715">
    <property type="component" value="Unassembled WGS sequence"/>
</dbReference>
<feature type="compositionally biased region" description="Polar residues" evidence="1">
    <location>
        <begin position="12"/>
        <end position="23"/>
    </location>
</feature>
<accession>A0A845BE71</accession>
<dbReference type="OrthoDB" id="500593at2"/>
<evidence type="ECO:0000313" key="3">
    <source>
        <dbReference type="Proteomes" id="UP000460715"/>
    </source>
</evidence>
<keyword evidence="3" id="KW-1185">Reference proteome</keyword>
<sequence length="327" mass="36235">MDEVTTLKRPSLTKTTAYATTRGASPKGPSLMEGFAEPEQQLQDELSSDRIMNLRADAGEQFVENLRLPDARDLWIPGYRIITEQLARESGLRGLEDDPFPDLPLEEEQPATGAVDGNMVESFVDGVTGQQKIDVLNSCLLAQLAANAKFKRVEQPVEWSNAYGTILMNLAWVVPTFSFRNLRTSAQRFTIDQVILKLVQGFLNPDQISKLTATMEAMKALESNDRRFVIFERNAKKQSDGNFQINSVGASAGGTLSMKFNAYAFDTNTEVTNILWFSFSGNSTSLKVSQSTFVLNEQVYARLRDPIVNKLGNRGVDYIGGLELAEG</sequence>
<protein>
    <submittedName>
        <fullName evidence="2">Uncharacterized protein</fullName>
    </submittedName>
</protein>
<dbReference type="RefSeq" id="WP_160939281.1">
    <property type="nucleotide sequence ID" value="NZ_SNVJ01000030.1"/>
</dbReference>
<dbReference type="EMBL" id="SNVJ01000030">
    <property type="protein sequence ID" value="MXP65873.1"/>
    <property type="molecule type" value="Genomic_DNA"/>
</dbReference>
<reference evidence="2 3" key="1">
    <citation type="submission" date="2019-03" db="EMBL/GenBank/DDBJ databases">
        <title>Roseomonas sp. a novel Roseomonas species isolated from Sea whip Gorgonian.</title>
        <authorList>
            <person name="Li F."/>
            <person name="Pan X."/>
            <person name="Huang S."/>
            <person name="Li Z."/>
            <person name="Meng B."/>
        </authorList>
    </citation>
    <scope>NUCLEOTIDE SEQUENCE [LARGE SCALE GENOMIC DNA]</scope>
    <source>
        <strain evidence="2 3">M0104</strain>
    </source>
</reference>
<name>A0A845BE71_9PROT</name>
<organism evidence="2 3">
    <name type="scientific">Teichococcus coralli</name>
    <dbReference type="NCBI Taxonomy" id="2545983"/>
    <lineage>
        <taxon>Bacteria</taxon>
        <taxon>Pseudomonadati</taxon>
        <taxon>Pseudomonadota</taxon>
        <taxon>Alphaproteobacteria</taxon>
        <taxon>Acetobacterales</taxon>
        <taxon>Roseomonadaceae</taxon>
        <taxon>Roseomonas</taxon>
    </lineage>
</organism>
<dbReference type="AlphaFoldDB" id="A0A845BE71"/>
<gene>
    <name evidence="2" type="ORF">E0493_21205</name>
</gene>
<proteinExistence type="predicted"/>
<feature type="region of interest" description="Disordered" evidence="1">
    <location>
        <begin position="1"/>
        <end position="33"/>
    </location>
</feature>